<dbReference type="Gene3D" id="2.40.10.10">
    <property type="entry name" value="Trypsin-like serine proteases"/>
    <property type="match status" value="1"/>
</dbReference>
<feature type="compositionally biased region" description="Low complexity" evidence="8">
    <location>
        <begin position="111"/>
        <end position="121"/>
    </location>
</feature>
<feature type="region of interest" description="Disordered" evidence="8">
    <location>
        <begin position="70"/>
        <end position="121"/>
    </location>
</feature>
<dbReference type="PROSITE" id="PS00135">
    <property type="entry name" value="TRYPSIN_SER"/>
    <property type="match status" value="1"/>
</dbReference>
<keyword evidence="3 7" id="KW-0645">Protease</keyword>
<dbReference type="EMBL" id="JARPUR010000004">
    <property type="protein sequence ID" value="KAK4878748.1"/>
    <property type="molecule type" value="Genomic_DNA"/>
</dbReference>
<evidence type="ECO:0000256" key="6">
    <source>
        <dbReference type="ARBA" id="ARBA00023157"/>
    </source>
</evidence>
<evidence type="ECO:0000256" key="7">
    <source>
        <dbReference type="RuleBase" id="RU363034"/>
    </source>
</evidence>
<evidence type="ECO:0000259" key="9">
    <source>
        <dbReference type="PROSITE" id="PS50240"/>
    </source>
</evidence>
<evidence type="ECO:0000313" key="11">
    <source>
        <dbReference type="Proteomes" id="UP001353858"/>
    </source>
</evidence>
<keyword evidence="11" id="KW-1185">Reference proteome</keyword>
<organism evidence="10 11">
    <name type="scientific">Aquatica leii</name>
    <dbReference type="NCBI Taxonomy" id="1421715"/>
    <lineage>
        <taxon>Eukaryota</taxon>
        <taxon>Metazoa</taxon>
        <taxon>Ecdysozoa</taxon>
        <taxon>Arthropoda</taxon>
        <taxon>Hexapoda</taxon>
        <taxon>Insecta</taxon>
        <taxon>Pterygota</taxon>
        <taxon>Neoptera</taxon>
        <taxon>Endopterygota</taxon>
        <taxon>Coleoptera</taxon>
        <taxon>Polyphaga</taxon>
        <taxon>Elateriformia</taxon>
        <taxon>Elateroidea</taxon>
        <taxon>Lampyridae</taxon>
        <taxon>Luciolinae</taxon>
        <taxon>Aquatica</taxon>
    </lineage>
</organism>
<evidence type="ECO:0000256" key="8">
    <source>
        <dbReference type="SAM" id="MobiDB-lite"/>
    </source>
</evidence>
<dbReference type="PROSITE" id="PS50240">
    <property type="entry name" value="TRYPSIN_DOM"/>
    <property type="match status" value="1"/>
</dbReference>
<feature type="compositionally biased region" description="Low complexity" evidence="8">
    <location>
        <begin position="434"/>
        <end position="444"/>
    </location>
</feature>
<dbReference type="InterPro" id="IPR001314">
    <property type="entry name" value="Peptidase_S1A"/>
</dbReference>
<comment type="caution">
    <text evidence="10">The sequence shown here is derived from an EMBL/GenBank/DDBJ whole genome shotgun (WGS) entry which is preliminary data.</text>
</comment>
<feature type="region of interest" description="Disordered" evidence="8">
    <location>
        <begin position="498"/>
        <end position="552"/>
    </location>
</feature>
<dbReference type="InterPro" id="IPR001254">
    <property type="entry name" value="Trypsin_dom"/>
</dbReference>
<keyword evidence="4 7" id="KW-0378">Hydrolase</keyword>
<keyword evidence="6" id="KW-1015">Disulfide bond</keyword>
<feature type="region of interest" description="Disordered" evidence="8">
    <location>
        <begin position="393"/>
        <end position="444"/>
    </location>
</feature>
<feature type="compositionally biased region" description="Basic residues" evidence="8">
    <location>
        <begin position="933"/>
        <end position="949"/>
    </location>
</feature>
<keyword evidence="5 7" id="KW-0720">Serine protease</keyword>
<feature type="region of interest" description="Disordered" evidence="8">
    <location>
        <begin position="717"/>
        <end position="766"/>
    </location>
</feature>
<evidence type="ECO:0000256" key="1">
    <source>
        <dbReference type="ARBA" id="ARBA00004239"/>
    </source>
</evidence>
<dbReference type="InterPro" id="IPR050430">
    <property type="entry name" value="Peptidase_S1"/>
</dbReference>
<dbReference type="CDD" id="cd00190">
    <property type="entry name" value="Tryp_SPc"/>
    <property type="match status" value="1"/>
</dbReference>
<feature type="compositionally biased region" description="Basic residues" evidence="8">
    <location>
        <begin position="501"/>
        <end position="517"/>
    </location>
</feature>
<feature type="compositionally biased region" description="Basic residues" evidence="8">
    <location>
        <begin position="70"/>
        <end position="86"/>
    </location>
</feature>
<dbReference type="AlphaFoldDB" id="A0AAN7QI08"/>
<dbReference type="InterPro" id="IPR033116">
    <property type="entry name" value="TRYPSIN_SER"/>
</dbReference>
<gene>
    <name evidence="10" type="ORF">RN001_011254</name>
</gene>
<evidence type="ECO:0000256" key="5">
    <source>
        <dbReference type="ARBA" id="ARBA00022825"/>
    </source>
</evidence>
<comment type="subcellular location">
    <subcellularLocation>
        <location evidence="1">Secreted</location>
        <location evidence="1">Extracellular space</location>
    </subcellularLocation>
</comment>
<dbReference type="FunFam" id="2.40.10.10:FF:000068">
    <property type="entry name" value="transmembrane protease serine 2"/>
    <property type="match status" value="1"/>
</dbReference>
<feature type="compositionally biased region" description="Low complexity" evidence="8">
    <location>
        <begin position="542"/>
        <end position="552"/>
    </location>
</feature>
<feature type="domain" description="Peptidase S1" evidence="9">
    <location>
        <begin position="999"/>
        <end position="1226"/>
    </location>
</feature>
<dbReference type="Proteomes" id="UP001353858">
    <property type="component" value="Unassembled WGS sequence"/>
</dbReference>
<feature type="compositionally biased region" description="Low complexity" evidence="8">
    <location>
        <begin position="326"/>
        <end position="337"/>
    </location>
</feature>
<sequence length="1226" mass="138296">MMEESANPEESSNAITVQVDVHHRHYSQLSASIATTSHDCVNEPETTSDLPSIHRDYPKTAAQRMAEYRARKKKETPIVNHRKHKKSGAERAKEYRARKKAKIQSADSIMEESANPEESSNATTVQVDVHHRHYSQLSASIATTSHDCVNEPETTSDLPSIHRDYPKTAAQRMAEYRARKKKETPIVNHRKHKNQTQSVQKSTEPEKAKIQSADSIMEESANPEESSNATTVQVDVHHRHYSQLSASIATTSHDCVNEPETTSDLPSIHRDYPKTAAQRMAEYRARKKKETPIVNHRKHKKSDAERAKEYRARKKAKIQSADSIMEESANPEESSNATTVQVDVHHRHYSQLSASIATTSHDCVNEPETTSDLPSIHRDYPKTAAQRMAEYRARKKKETPIVNHRKHKKSGAERAKEYRARKKAKIQSADSIMEESANPEESSNATTVQVDVHHRHYSQLSASIATTSHDCVNEPETTSDLPSIHRDYPKTAAQRMAEYRARKKKETPIVNHRKHKKSDAERAKEYRARKKAKIQSADSIMEESANPEESSNATTVQVDVHHRHYSQLSASIATTSHDCVNEPETTSDLPSIHRDYPKTAAQRMAEYRARKQNETPIVNHRKHKKSGAERAKEYRARKKAKIQSADSIMEESANPEESSNATTVQVDVHHRHYSQLSASIATTSHDCVNEPETTSDLPSIHRDYPKTAAQRMAEYRARKKKETPIVNHRKHKKSDAERAKEYRARKKAKIQSADSIMEESANPEESSNAITVQVDVHHRHYSQLSASIATTSHDCVNEPETTSDLPSIHRDYPKTAAQRMAEYRARKKKETPIVNHRKHKKSDAERAKEYRARKKAKIQSADSIMEESANPEESSNAITVQVDVHHRHYSQLSASIATTSHDCVNEPETTSDLPSIHRDYPKTAAQRMAEYRARKKKETPIVNHRKHKKSDAERAKEYRARKKAKIQSAVFWVKAIMQRLILLHLALGSVVSTAIVPLIIGGRSVDISSYPYQLGLEYRDAPHCSGSIIGPNKALTAAHCVHGLNRTLLTVRYGSSFRGLGGQVLNLLSVDSHPLFDWDTQIYDVSVLTLSEKIKFDENAKPIKLADANFRTKLGDQAVVTGWGHLHPYSYQKAHQLQAVEVIEVDQKQCQINYLEYNRNVTDQMLCYAYPGGGKDACHGDSGGPLVMNGVQIGIVSWGIGCADSDFPGVYSKISVLRDHIDKYLT</sequence>
<reference evidence="11" key="1">
    <citation type="submission" date="2023-01" db="EMBL/GenBank/DDBJ databases">
        <title>Key to firefly adult light organ development and bioluminescence: homeobox transcription factors regulate luciferase expression and transportation to peroxisome.</title>
        <authorList>
            <person name="Fu X."/>
        </authorList>
    </citation>
    <scope>NUCLEOTIDE SEQUENCE [LARGE SCALE GENOMIC DNA]</scope>
</reference>
<dbReference type="PANTHER" id="PTHR24276:SF91">
    <property type="entry name" value="AT26814P-RELATED"/>
    <property type="match status" value="1"/>
</dbReference>
<proteinExistence type="inferred from homology"/>
<accession>A0AAN7QI08</accession>
<feature type="region of interest" description="Disordered" evidence="8">
    <location>
        <begin position="609"/>
        <end position="660"/>
    </location>
</feature>
<dbReference type="FunFam" id="2.40.10.10:FF:000036">
    <property type="entry name" value="Trypsin beta"/>
    <property type="match status" value="1"/>
</dbReference>
<evidence type="ECO:0000256" key="3">
    <source>
        <dbReference type="ARBA" id="ARBA00022670"/>
    </source>
</evidence>
<feature type="region of interest" description="Disordered" evidence="8">
    <location>
        <begin position="824"/>
        <end position="874"/>
    </location>
</feature>
<dbReference type="SMART" id="SM00020">
    <property type="entry name" value="Tryp_SPc"/>
    <property type="match status" value="1"/>
</dbReference>
<dbReference type="Pfam" id="PF00089">
    <property type="entry name" value="Trypsin"/>
    <property type="match status" value="1"/>
</dbReference>
<dbReference type="PRINTS" id="PR00722">
    <property type="entry name" value="CHYMOTRYPSIN"/>
</dbReference>
<dbReference type="InterPro" id="IPR009003">
    <property type="entry name" value="Peptidase_S1_PA"/>
</dbReference>
<feature type="compositionally biased region" description="Low complexity" evidence="8">
    <location>
        <begin position="218"/>
        <end position="227"/>
    </location>
</feature>
<comment type="similarity">
    <text evidence="2">Belongs to the peptidase S1 family.</text>
</comment>
<dbReference type="InterPro" id="IPR018114">
    <property type="entry name" value="TRYPSIN_HIS"/>
</dbReference>
<feature type="compositionally biased region" description="Basic residues" evidence="8">
    <location>
        <begin position="825"/>
        <end position="841"/>
    </location>
</feature>
<feature type="compositionally biased region" description="Basic residues" evidence="8">
    <location>
        <begin position="178"/>
        <end position="194"/>
    </location>
</feature>
<feature type="region of interest" description="Disordered" evidence="8">
    <location>
        <begin position="175"/>
        <end position="227"/>
    </location>
</feature>
<feature type="compositionally biased region" description="Basic residues" evidence="8">
    <location>
        <begin position="717"/>
        <end position="733"/>
    </location>
</feature>
<evidence type="ECO:0000256" key="2">
    <source>
        <dbReference type="ARBA" id="ARBA00007664"/>
    </source>
</evidence>
<dbReference type="GO" id="GO:0006508">
    <property type="term" value="P:proteolysis"/>
    <property type="evidence" value="ECO:0007669"/>
    <property type="project" value="UniProtKB-KW"/>
</dbReference>
<feature type="region of interest" description="Disordered" evidence="8">
    <location>
        <begin position="933"/>
        <end position="956"/>
    </location>
</feature>
<dbReference type="GO" id="GO:0004252">
    <property type="term" value="F:serine-type endopeptidase activity"/>
    <property type="evidence" value="ECO:0007669"/>
    <property type="project" value="InterPro"/>
</dbReference>
<dbReference type="InterPro" id="IPR043504">
    <property type="entry name" value="Peptidase_S1_PA_chymotrypsin"/>
</dbReference>
<dbReference type="PROSITE" id="PS00134">
    <property type="entry name" value="TRYPSIN_HIS"/>
    <property type="match status" value="1"/>
</dbReference>
<evidence type="ECO:0000313" key="10">
    <source>
        <dbReference type="EMBL" id="KAK4878748.1"/>
    </source>
</evidence>
<protein>
    <recommendedName>
        <fullName evidence="9">Peptidase S1 domain-containing protein</fullName>
    </recommendedName>
</protein>
<dbReference type="GO" id="GO:0005576">
    <property type="term" value="C:extracellular region"/>
    <property type="evidence" value="ECO:0007669"/>
    <property type="project" value="UniProtKB-SubCell"/>
</dbReference>
<name>A0AAN7QI08_9COLE</name>
<dbReference type="SUPFAM" id="SSF50494">
    <property type="entry name" value="Trypsin-like serine proteases"/>
    <property type="match status" value="1"/>
</dbReference>
<dbReference type="PANTHER" id="PTHR24276">
    <property type="entry name" value="POLYSERASE-RELATED"/>
    <property type="match status" value="1"/>
</dbReference>
<feature type="compositionally biased region" description="Basic residues" evidence="8">
    <location>
        <begin position="393"/>
        <end position="409"/>
    </location>
</feature>
<feature type="region of interest" description="Disordered" evidence="8">
    <location>
        <begin position="282"/>
        <end position="337"/>
    </location>
</feature>
<evidence type="ECO:0000256" key="4">
    <source>
        <dbReference type="ARBA" id="ARBA00022801"/>
    </source>
</evidence>
<feature type="compositionally biased region" description="Low complexity" evidence="8">
    <location>
        <begin position="650"/>
        <end position="660"/>
    </location>
</feature>
<feature type="compositionally biased region" description="Basic residues" evidence="8">
    <location>
        <begin position="285"/>
        <end position="301"/>
    </location>
</feature>